<dbReference type="OrthoDB" id="10027013at2759"/>
<dbReference type="GO" id="GO:0032259">
    <property type="term" value="P:methylation"/>
    <property type="evidence" value="ECO:0007669"/>
    <property type="project" value="UniProtKB-KW"/>
</dbReference>
<dbReference type="AlphaFoldDB" id="A0A1E4TT80"/>
<sequence length="306" mass="35594">MSQFSSQSFKSENYGLYRPNYPPSFFNNLIKNYHNGNDFRTALDIGCGPGEATFPLARLLHFDKVIGIDPSLRMVEAAQKSIPTEYADKIIFKQSRAESISFISNNSIDLITSAQAAHWFDHDVWFKEMARILKDNGSLIYFGYADPIIQSVDGDPSDIKGDFAKANELLLTYFYNSKYLGNYWEQPGRSIIRNLNKDIDAKIPKDLYYDFKSGRYDPIGEDKTPINDLYIWKKNLKLQDFINYFSTFSSVHKWHESHNNVLKGSKDDIVVKFTDEFKSRFGWNLDKKINVIWKSCYTMIRRIPRK</sequence>
<dbReference type="InterPro" id="IPR029063">
    <property type="entry name" value="SAM-dependent_MTases_sf"/>
</dbReference>
<evidence type="ECO:0000256" key="3">
    <source>
        <dbReference type="ARBA" id="ARBA00022679"/>
    </source>
</evidence>
<dbReference type="Gene3D" id="3.40.50.150">
    <property type="entry name" value="Vaccinia Virus protein VP39"/>
    <property type="match status" value="1"/>
</dbReference>
<dbReference type="Pfam" id="PF08241">
    <property type="entry name" value="Methyltransf_11"/>
    <property type="match status" value="1"/>
</dbReference>
<evidence type="ECO:0000313" key="5">
    <source>
        <dbReference type="EMBL" id="ODV94955.1"/>
    </source>
</evidence>
<name>A0A1E4TT80_PACTA</name>
<keyword evidence="3" id="KW-0808">Transferase</keyword>
<organism evidence="5 6">
    <name type="scientific">Pachysolen tannophilus NRRL Y-2460</name>
    <dbReference type="NCBI Taxonomy" id="669874"/>
    <lineage>
        <taxon>Eukaryota</taxon>
        <taxon>Fungi</taxon>
        <taxon>Dikarya</taxon>
        <taxon>Ascomycota</taxon>
        <taxon>Saccharomycotina</taxon>
        <taxon>Pichiomycetes</taxon>
        <taxon>Pachysolenaceae</taxon>
        <taxon>Pachysolen</taxon>
    </lineage>
</organism>
<keyword evidence="6" id="KW-1185">Reference proteome</keyword>
<gene>
    <name evidence="5" type="ORF">PACTADRAFT_50794</name>
</gene>
<evidence type="ECO:0000259" key="4">
    <source>
        <dbReference type="Pfam" id="PF08241"/>
    </source>
</evidence>
<dbReference type="EMBL" id="KV454015">
    <property type="protein sequence ID" value="ODV94955.1"/>
    <property type="molecule type" value="Genomic_DNA"/>
</dbReference>
<evidence type="ECO:0000313" key="6">
    <source>
        <dbReference type="Proteomes" id="UP000094236"/>
    </source>
</evidence>
<comment type="similarity">
    <text evidence="1">Belongs to the methyltransferase superfamily.</text>
</comment>
<feature type="domain" description="Methyltransferase type 11" evidence="4">
    <location>
        <begin position="43"/>
        <end position="140"/>
    </location>
</feature>
<evidence type="ECO:0000256" key="1">
    <source>
        <dbReference type="ARBA" id="ARBA00008361"/>
    </source>
</evidence>
<dbReference type="InterPro" id="IPR051052">
    <property type="entry name" value="Diverse_substrate_MTase"/>
</dbReference>
<dbReference type="PANTHER" id="PTHR44942:SF4">
    <property type="entry name" value="METHYLTRANSFERASE TYPE 11 DOMAIN-CONTAINING PROTEIN"/>
    <property type="match status" value="1"/>
</dbReference>
<dbReference type="InterPro" id="IPR013216">
    <property type="entry name" value="Methyltransf_11"/>
</dbReference>
<dbReference type="PANTHER" id="PTHR44942">
    <property type="entry name" value="METHYLTRANSF_11 DOMAIN-CONTAINING PROTEIN"/>
    <property type="match status" value="1"/>
</dbReference>
<evidence type="ECO:0000256" key="2">
    <source>
        <dbReference type="ARBA" id="ARBA00022603"/>
    </source>
</evidence>
<proteinExistence type="inferred from homology"/>
<dbReference type="GO" id="GO:0008757">
    <property type="term" value="F:S-adenosylmethionine-dependent methyltransferase activity"/>
    <property type="evidence" value="ECO:0007669"/>
    <property type="project" value="InterPro"/>
</dbReference>
<dbReference type="SUPFAM" id="SSF53335">
    <property type="entry name" value="S-adenosyl-L-methionine-dependent methyltransferases"/>
    <property type="match status" value="1"/>
</dbReference>
<keyword evidence="2" id="KW-0489">Methyltransferase</keyword>
<dbReference type="CDD" id="cd02440">
    <property type="entry name" value="AdoMet_MTases"/>
    <property type="match status" value="1"/>
</dbReference>
<dbReference type="Proteomes" id="UP000094236">
    <property type="component" value="Unassembled WGS sequence"/>
</dbReference>
<reference evidence="6" key="1">
    <citation type="submission" date="2016-05" db="EMBL/GenBank/DDBJ databases">
        <title>Comparative genomics of biotechnologically important yeasts.</title>
        <authorList>
            <consortium name="DOE Joint Genome Institute"/>
            <person name="Riley R."/>
            <person name="Haridas S."/>
            <person name="Wolfe K.H."/>
            <person name="Lopes M.R."/>
            <person name="Hittinger C.T."/>
            <person name="Goker M."/>
            <person name="Salamov A."/>
            <person name="Wisecaver J."/>
            <person name="Long T.M."/>
            <person name="Aerts A.L."/>
            <person name="Barry K."/>
            <person name="Choi C."/>
            <person name="Clum A."/>
            <person name="Coughlan A.Y."/>
            <person name="Deshpande S."/>
            <person name="Douglass A.P."/>
            <person name="Hanson S.J."/>
            <person name="Klenk H.-P."/>
            <person name="Labutti K."/>
            <person name="Lapidus A."/>
            <person name="Lindquist E."/>
            <person name="Lipzen A."/>
            <person name="Meier-Kolthoff J.P."/>
            <person name="Ohm R.A."/>
            <person name="Otillar R.P."/>
            <person name="Pangilinan J."/>
            <person name="Peng Y."/>
            <person name="Rokas A."/>
            <person name="Rosa C.A."/>
            <person name="Scheuner C."/>
            <person name="Sibirny A.A."/>
            <person name="Slot J.C."/>
            <person name="Stielow J.B."/>
            <person name="Sun H."/>
            <person name="Kurtzman C.P."/>
            <person name="Blackwell M."/>
            <person name="Grigoriev I.V."/>
            <person name="Jeffries T.W."/>
        </authorList>
    </citation>
    <scope>NUCLEOTIDE SEQUENCE [LARGE SCALE GENOMIC DNA]</scope>
    <source>
        <strain evidence="6">NRRL Y-2460</strain>
    </source>
</reference>
<dbReference type="STRING" id="669874.A0A1E4TT80"/>
<protein>
    <recommendedName>
        <fullName evidence="4">Methyltransferase type 11 domain-containing protein</fullName>
    </recommendedName>
</protein>
<accession>A0A1E4TT80</accession>